<dbReference type="Proteomes" id="UP000307720">
    <property type="component" value="Unassembled WGS sequence"/>
</dbReference>
<accession>A0AC61R0T8</accession>
<sequence>MSKTEFIKVFELTLVSANLDIIGLSLMDDSHALITFKGNGTRKVNIEGDSYGAIIKDVMKYVF</sequence>
<gene>
    <name evidence="1" type="ORF">E5357_06325</name>
</gene>
<evidence type="ECO:0000313" key="1">
    <source>
        <dbReference type="EMBL" id="TGX99220.1"/>
    </source>
</evidence>
<name>A0AC61R0T8_9FIRM</name>
<dbReference type="EMBL" id="SRZB01000009">
    <property type="protein sequence ID" value="TGX99220.1"/>
    <property type="molecule type" value="Genomic_DNA"/>
</dbReference>
<organism evidence="1 2">
    <name type="scientific">Hominisplanchenecus murintestinalis</name>
    <dbReference type="NCBI Taxonomy" id="2941517"/>
    <lineage>
        <taxon>Bacteria</taxon>
        <taxon>Bacillati</taxon>
        <taxon>Bacillota</taxon>
        <taxon>Clostridia</taxon>
        <taxon>Lachnospirales</taxon>
        <taxon>Lachnospiraceae</taxon>
        <taxon>Hominisplanchenecus</taxon>
    </lineage>
</organism>
<keyword evidence="2" id="KW-1185">Reference proteome</keyword>
<protein>
    <submittedName>
        <fullName evidence="1">Uncharacterized protein</fullName>
    </submittedName>
</protein>
<reference evidence="1" key="1">
    <citation type="submission" date="2019-04" db="EMBL/GenBank/DDBJ databases">
        <title>Microbes associate with the intestines of laboratory mice.</title>
        <authorList>
            <person name="Navarre W."/>
            <person name="Wong E."/>
            <person name="Huang K."/>
            <person name="Tropini C."/>
            <person name="Ng K."/>
            <person name="Yu B."/>
        </authorList>
    </citation>
    <scope>NUCLEOTIDE SEQUENCE</scope>
    <source>
        <strain evidence="1">NM72_1-8</strain>
    </source>
</reference>
<comment type="caution">
    <text evidence="1">The sequence shown here is derived from an EMBL/GenBank/DDBJ whole genome shotgun (WGS) entry which is preliminary data.</text>
</comment>
<evidence type="ECO:0000313" key="2">
    <source>
        <dbReference type="Proteomes" id="UP000307720"/>
    </source>
</evidence>
<proteinExistence type="predicted"/>